<evidence type="ECO:0000256" key="1">
    <source>
        <dbReference type="ARBA" id="ARBA00004613"/>
    </source>
</evidence>
<dbReference type="InterPro" id="IPR008427">
    <property type="entry name" value="Extracellular_membr_CFEM_dom"/>
</dbReference>
<protein>
    <recommendedName>
        <fullName evidence="7">CFEM domain-containing protein</fullName>
    </recommendedName>
</protein>
<feature type="domain" description="CFEM" evidence="7">
    <location>
        <begin position="18"/>
        <end position="77"/>
    </location>
</feature>
<dbReference type="AlphaFoldDB" id="A0A9P0VWZ5"/>
<dbReference type="GO" id="GO:0005576">
    <property type="term" value="C:extracellular region"/>
    <property type="evidence" value="ECO:0007669"/>
    <property type="project" value="UniProtKB-SubCell"/>
</dbReference>
<keyword evidence="9" id="KW-1185">Reference proteome</keyword>
<feature type="compositionally biased region" description="Polar residues" evidence="5">
    <location>
        <begin position="137"/>
        <end position="148"/>
    </location>
</feature>
<dbReference type="Proteomes" id="UP000837801">
    <property type="component" value="Unassembled WGS sequence"/>
</dbReference>
<accession>A0A9P0VWZ5</accession>
<evidence type="ECO:0000256" key="3">
    <source>
        <dbReference type="ARBA" id="ARBA00022729"/>
    </source>
</evidence>
<name>A0A9P0VWZ5_9ASCO</name>
<feature type="compositionally biased region" description="Basic and acidic residues" evidence="5">
    <location>
        <begin position="112"/>
        <end position="132"/>
    </location>
</feature>
<evidence type="ECO:0000256" key="5">
    <source>
        <dbReference type="SAM" id="MobiDB-lite"/>
    </source>
</evidence>
<proteinExistence type="predicted"/>
<dbReference type="Pfam" id="PF05730">
    <property type="entry name" value="CFEM"/>
    <property type="match status" value="1"/>
</dbReference>
<dbReference type="EMBL" id="CAKXYY010000003">
    <property type="protein sequence ID" value="CAH2351487.1"/>
    <property type="molecule type" value="Genomic_DNA"/>
</dbReference>
<evidence type="ECO:0000313" key="8">
    <source>
        <dbReference type="EMBL" id="CAH2351487.1"/>
    </source>
</evidence>
<comment type="caution">
    <text evidence="8">The sequence shown here is derived from an EMBL/GenBank/DDBJ whole genome shotgun (WGS) entry which is preliminary data.</text>
</comment>
<keyword evidence="2" id="KW-0964">Secreted</keyword>
<keyword evidence="3 6" id="KW-0732">Signal</keyword>
<reference evidence="8" key="1">
    <citation type="submission" date="2022-03" db="EMBL/GenBank/DDBJ databases">
        <authorList>
            <person name="Legras J.-L."/>
            <person name="Devillers H."/>
            <person name="Grondin C."/>
        </authorList>
    </citation>
    <scope>NUCLEOTIDE SEQUENCE</scope>
    <source>
        <strain evidence="8">CLIB 1423</strain>
    </source>
</reference>
<evidence type="ECO:0000313" key="9">
    <source>
        <dbReference type="Proteomes" id="UP000837801"/>
    </source>
</evidence>
<evidence type="ECO:0000256" key="4">
    <source>
        <dbReference type="ARBA" id="ARBA00023157"/>
    </source>
</evidence>
<feature type="chain" id="PRO_5040325087" description="CFEM domain-containing protein" evidence="6">
    <location>
        <begin position="20"/>
        <end position="218"/>
    </location>
</feature>
<dbReference type="OrthoDB" id="3998031at2759"/>
<keyword evidence="4" id="KW-1015">Disulfide bond</keyword>
<gene>
    <name evidence="8" type="ORF">CLIB1423_03S07404</name>
</gene>
<feature type="region of interest" description="Disordered" evidence="5">
    <location>
        <begin position="84"/>
        <end position="189"/>
    </location>
</feature>
<feature type="signal peptide" evidence="6">
    <location>
        <begin position="1"/>
        <end position="19"/>
    </location>
</feature>
<evidence type="ECO:0000259" key="7">
    <source>
        <dbReference type="Pfam" id="PF05730"/>
    </source>
</evidence>
<organism evidence="8 9">
    <name type="scientific">[Candida] railenensis</name>
    <dbReference type="NCBI Taxonomy" id="45579"/>
    <lineage>
        <taxon>Eukaryota</taxon>
        <taxon>Fungi</taxon>
        <taxon>Dikarya</taxon>
        <taxon>Ascomycota</taxon>
        <taxon>Saccharomycotina</taxon>
        <taxon>Pichiomycetes</taxon>
        <taxon>Debaryomycetaceae</taxon>
        <taxon>Kurtzmaniella</taxon>
    </lineage>
</organism>
<evidence type="ECO:0000256" key="6">
    <source>
        <dbReference type="SAM" id="SignalP"/>
    </source>
</evidence>
<evidence type="ECO:0000256" key="2">
    <source>
        <dbReference type="ARBA" id="ARBA00022525"/>
    </source>
</evidence>
<sequence>MKLIRFIVISSCFSMLTLATPPACLLSCINELAHSCPYVHSDYQCICAKKDSLIGCLVDICPYGTFELARDHFLGVCLERQSNPAPPSHLPPNADKSGSEVAENVSNTPSTESEKLKLESAKDATSDGKKNVVPDTKYNSTEVRGTKNSSSLGTFGSSSHKLPQLINEQQQDGRRSRQSQPLPPGRRLDDLYSNQERQASSFNFNKRLFRGLLSNNTY</sequence>
<comment type="subcellular location">
    <subcellularLocation>
        <location evidence="1">Secreted</location>
    </subcellularLocation>
</comment>
<feature type="compositionally biased region" description="Low complexity" evidence="5">
    <location>
        <begin position="149"/>
        <end position="159"/>
    </location>
</feature>